<evidence type="ECO:0000313" key="2">
    <source>
        <dbReference type="Proteomes" id="UP000222542"/>
    </source>
</evidence>
<proteinExistence type="predicted"/>
<dbReference type="Proteomes" id="UP000222542">
    <property type="component" value="Unassembled WGS sequence"/>
</dbReference>
<reference evidence="1 2" key="2">
    <citation type="journal article" date="2017" name="Genome Biol.">
        <title>New reference genome sequences of hot pepper reveal the massive evolution of plant disease-resistance genes by retroduplication.</title>
        <authorList>
            <person name="Kim S."/>
            <person name="Park J."/>
            <person name="Yeom S.I."/>
            <person name="Kim Y.M."/>
            <person name="Seo E."/>
            <person name="Kim K.T."/>
            <person name="Kim M.S."/>
            <person name="Lee J.M."/>
            <person name="Cheong K."/>
            <person name="Shin H.S."/>
            <person name="Kim S.B."/>
            <person name="Han K."/>
            <person name="Lee J."/>
            <person name="Park M."/>
            <person name="Lee H.A."/>
            <person name="Lee H.Y."/>
            <person name="Lee Y."/>
            <person name="Oh S."/>
            <person name="Lee J.H."/>
            <person name="Choi E."/>
            <person name="Choi E."/>
            <person name="Lee S.E."/>
            <person name="Jeon J."/>
            <person name="Kim H."/>
            <person name="Choi G."/>
            <person name="Song H."/>
            <person name="Lee J."/>
            <person name="Lee S.C."/>
            <person name="Kwon J.K."/>
            <person name="Lee H.Y."/>
            <person name="Koo N."/>
            <person name="Hong Y."/>
            <person name="Kim R.W."/>
            <person name="Kang W.H."/>
            <person name="Huh J.H."/>
            <person name="Kang B.C."/>
            <person name="Yang T.J."/>
            <person name="Lee Y.H."/>
            <person name="Bennetzen J.L."/>
            <person name="Choi D."/>
        </authorList>
    </citation>
    <scope>NUCLEOTIDE SEQUENCE [LARGE SCALE GENOMIC DNA]</scope>
    <source>
        <strain evidence="2">cv. CM334</strain>
    </source>
</reference>
<organism evidence="1 2">
    <name type="scientific">Capsicum annuum</name>
    <name type="common">Capsicum pepper</name>
    <dbReference type="NCBI Taxonomy" id="4072"/>
    <lineage>
        <taxon>Eukaryota</taxon>
        <taxon>Viridiplantae</taxon>
        <taxon>Streptophyta</taxon>
        <taxon>Embryophyta</taxon>
        <taxon>Tracheophyta</taxon>
        <taxon>Spermatophyta</taxon>
        <taxon>Magnoliopsida</taxon>
        <taxon>eudicotyledons</taxon>
        <taxon>Gunneridae</taxon>
        <taxon>Pentapetalae</taxon>
        <taxon>asterids</taxon>
        <taxon>lamiids</taxon>
        <taxon>Solanales</taxon>
        <taxon>Solanaceae</taxon>
        <taxon>Solanoideae</taxon>
        <taxon>Capsiceae</taxon>
        <taxon>Capsicum</taxon>
    </lineage>
</organism>
<name>A0A2G2YGM4_CAPAN</name>
<dbReference type="AlphaFoldDB" id="A0A2G2YGM4"/>
<gene>
    <name evidence="1" type="ORF">T459_28390</name>
</gene>
<comment type="caution">
    <text evidence="1">The sequence shown here is derived from an EMBL/GenBank/DDBJ whole genome shotgun (WGS) entry which is preliminary data.</text>
</comment>
<protein>
    <submittedName>
        <fullName evidence="1">Uncharacterized protein</fullName>
    </submittedName>
</protein>
<dbReference type="EMBL" id="AYRZ02000011">
    <property type="protein sequence ID" value="PHT68903.1"/>
    <property type="molecule type" value="Genomic_DNA"/>
</dbReference>
<sequence length="126" mass="14420">MNGVHPMRFTSAYPHTYDFRALRSSITTFWDLLKMMGSNSLIHKLNELCSVSVFDLEISNLDPFNNSSESFIQSREVGPLCQEAQKLELLKLQVPRGNLQMLGAYELQKQGNHAAYIWFYWPSSGS</sequence>
<reference evidence="1 2" key="1">
    <citation type="journal article" date="2014" name="Nat. Genet.">
        <title>Genome sequence of the hot pepper provides insights into the evolution of pungency in Capsicum species.</title>
        <authorList>
            <person name="Kim S."/>
            <person name="Park M."/>
            <person name="Yeom S.I."/>
            <person name="Kim Y.M."/>
            <person name="Lee J.M."/>
            <person name="Lee H.A."/>
            <person name="Seo E."/>
            <person name="Choi J."/>
            <person name="Cheong K."/>
            <person name="Kim K.T."/>
            <person name="Jung K."/>
            <person name="Lee G.W."/>
            <person name="Oh S.K."/>
            <person name="Bae C."/>
            <person name="Kim S.B."/>
            <person name="Lee H.Y."/>
            <person name="Kim S.Y."/>
            <person name="Kim M.S."/>
            <person name="Kang B.C."/>
            <person name="Jo Y.D."/>
            <person name="Yang H.B."/>
            <person name="Jeong H.J."/>
            <person name="Kang W.H."/>
            <person name="Kwon J.K."/>
            <person name="Shin C."/>
            <person name="Lim J.Y."/>
            <person name="Park J.H."/>
            <person name="Huh J.H."/>
            <person name="Kim J.S."/>
            <person name="Kim B.D."/>
            <person name="Cohen O."/>
            <person name="Paran I."/>
            <person name="Suh M.C."/>
            <person name="Lee S.B."/>
            <person name="Kim Y.K."/>
            <person name="Shin Y."/>
            <person name="Noh S.J."/>
            <person name="Park J."/>
            <person name="Seo Y.S."/>
            <person name="Kwon S.Y."/>
            <person name="Kim H.A."/>
            <person name="Park J.M."/>
            <person name="Kim H.J."/>
            <person name="Choi S.B."/>
            <person name="Bosland P.W."/>
            <person name="Reeves G."/>
            <person name="Jo S.H."/>
            <person name="Lee B.W."/>
            <person name="Cho H.T."/>
            <person name="Choi H.S."/>
            <person name="Lee M.S."/>
            <person name="Yu Y."/>
            <person name="Do Choi Y."/>
            <person name="Park B.S."/>
            <person name="van Deynze A."/>
            <person name="Ashrafi H."/>
            <person name="Hill T."/>
            <person name="Kim W.T."/>
            <person name="Pai H.S."/>
            <person name="Ahn H.K."/>
            <person name="Yeam I."/>
            <person name="Giovannoni J.J."/>
            <person name="Rose J.K."/>
            <person name="Sorensen I."/>
            <person name="Lee S.J."/>
            <person name="Kim R.W."/>
            <person name="Choi I.Y."/>
            <person name="Choi B.S."/>
            <person name="Lim J.S."/>
            <person name="Lee Y.H."/>
            <person name="Choi D."/>
        </authorList>
    </citation>
    <scope>NUCLEOTIDE SEQUENCE [LARGE SCALE GENOMIC DNA]</scope>
    <source>
        <strain evidence="2">cv. CM334</strain>
    </source>
</reference>
<keyword evidence="2" id="KW-1185">Reference proteome</keyword>
<dbReference type="STRING" id="4072.A0A2G2YGM4"/>
<evidence type="ECO:0000313" key="1">
    <source>
        <dbReference type="EMBL" id="PHT68903.1"/>
    </source>
</evidence>
<accession>A0A2G2YGM4</accession>
<dbReference type="Gramene" id="PHT68903">
    <property type="protein sequence ID" value="PHT68903"/>
    <property type="gene ID" value="T459_28390"/>
</dbReference>